<keyword evidence="1" id="KW-0472">Membrane</keyword>
<dbReference type="AlphaFoldDB" id="A0ABD3D000"/>
<evidence type="ECO:0000313" key="2">
    <source>
        <dbReference type="EMBL" id="KAL3634846.1"/>
    </source>
</evidence>
<organism evidence="2 4">
    <name type="scientific">Castilleja foliolosa</name>
    <dbReference type="NCBI Taxonomy" id="1961234"/>
    <lineage>
        <taxon>Eukaryota</taxon>
        <taxon>Viridiplantae</taxon>
        <taxon>Streptophyta</taxon>
        <taxon>Embryophyta</taxon>
        <taxon>Tracheophyta</taxon>
        <taxon>Spermatophyta</taxon>
        <taxon>Magnoliopsida</taxon>
        <taxon>eudicotyledons</taxon>
        <taxon>Gunneridae</taxon>
        <taxon>Pentapetalae</taxon>
        <taxon>asterids</taxon>
        <taxon>lamiids</taxon>
        <taxon>Lamiales</taxon>
        <taxon>Orobanchaceae</taxon>
        <taxon>Pedicularideae</taxon>
        <taxon>Castillejinae</taxon>
        <taxon>Castilleja</taxon>
    </lineage>
</organism>
<proteinExistence type="predicted"/>
<evidence type="ECO:0000256" key="1">
    <source>
        <dbReference type="SAM" id="Phobius"/>
    </source>
</evidence>
<keyword evidence="1" id="KW-0812">Transmembrane</keyword>
<gene>
    <name evidence="3" type="ORF">CASFOL_014825</name>
    <name evidence="2" type="ORF">CASFOL_021900</name>
</gene>
<dbReference type="EMBL" id="JAVIJP010000017">
    <property type="protein sequence ID" value="KAL3639857.1"/>
    <property type="molecule type" value="Genomic_DNA"/>
</dbReference>
<sequence>MGLISGMVMRMLTGIALMAGWSYMMRYRSSKRVAKAVDIKLLNSLNKKDMKKICGENCPEWISFPVSKIDRLRTKRS</sequence>
<evidence type="ECO:0000313" key="4">
    <source>
        <dbReference type="Proteomes" id="UP001632038"/>
    </source>
</evidence>
<keyword evidence="4" id="KW-1185">Reference proteome</keyword>
<dbReference type="EMBL" id="JAVIJP010000028">
    <property type="protein sequence ID" value="KAL3634846.1"/>
    <property type="molecule type" value="Genomic_DNA"/>
</dbReference>
<evidence type="ECO:0000313" key="3">
    <source>
        <dbReference type="EMBL" id="KAL3639857.1"/>
    </source>
</evidence>
<dbReference type="Proteomes" id="UP001632038">
    <property type="component" value="Unassembled WGS sequence"/>
</dbReference>
<feature type="transmembrane region" description="Helical" evidence="1">
    <location>
        <begin position="6"/>
        <end position="25"/>
    </location>
</feature>
<name>A0ABD3D000_9LAMI</name>
<accession>A0ABD3D000</accession>
<reference evidence="2" key="2">
    <citation type="submission" date="2024-11" db="EMBL/GenBank/DDBJ databases">
        <authorList>
            <person name="Burger M."/>
            <person name="Chory J."/>
        </authorList>
    </citation>
    <scope>NUCLEOTIDE SEQUENCE</scope>
    <source>
        <strain evidence="2">Tecolote</strain>
        <tissue evidence="2">Flower</tissue>
    </source>
</reference>
<keyword evidence="1" id="KW-1133">Transmembrane helix</keyword>
<comment type="caution">
    <text evidence="2">The sequence shown here is derived from an EMBL/GenBank/DDBJ whole genome shotgun (WGS) entry which is preliminary data.</text>
</comment>
<protein>
    <submittedName>
        <fullName evidence="2">Uncharacterized protein</fullName>
    </submittedName>
</protein>
<reference evidence="2" key="1">
    <citation type="journal article" date="2024" name="IScience">
        <title>Strigolactones Initiate the Formation of Haustorium-like Structures in Castilleja.</title>
        <authorList>
            <person name="Buerger M."/>
            <person name="Peterson D."/>
            <person name="Chory J."/>
        </authorList>
    </citation>
    <scope>NUCLEOTIDE SEQUENCE</scope>
    <source>
        <strain evidence="2">Tecolote</strain>
        <tissue evidence="2">Flower</tissue>
    </source>
</reference>